<evidence type="ECO:0000313" key="8">
    <source>
        <dbReference type="EMBL" id="CAB4611765.1"/>
    </source>
</evidence>
<keyword evidence="3" id="KW-0227">DNA damage</keyword>
<keyword evidence="4" id="KW-0378">Hydrolase</keyword>
<dbReference type="InterPro" id="IPR036590">
    <property type="entry name" value="SRAP-like"/>
</dbReference>
<comment type="similarity">
    <text evidence="1">Belongs to the SOS response-associated peptidase family.</text>
</comment>
<gene>
    <name evidence="8" type="ORF">UFOPK1857_00455</name>
</gene>
<dbReference type="AlphaFoldDB" id="A0A6J6HKE6"/>
<dbReference type="GO" id="GO:0016829">
    <property type="term" value="F:lyase activity"/>
    <property type="evidence" value="ECO:0007669"/>
    <property type="project" value="UniProtKB-KW"/>
</dbReference>
<evidence type="ECO:0000256" key="3">
    <source>
        <dbReference type="ARBA" id="ARBA00022763"/>
    </source>
</evidence>
<dbReference type="SUPFAM" id="SSF143081">
    <property type="entry name" value="BB1717-like"/>
    <property type="match status" value="1"/>
</dbReference>
<name>A0A6J6HKE6_9ZZZZ</name>
<keyword evidence="7" id="KW-0456">Lyase</keyword>
<keyword evidence="6" id="KW-0238">DNA-binding</keyword>
<dbReference type="GO" id="GO:0008233">
    <property type="term" value="F:peptidase activity"/>
    <property type="evidence" value="ECO:0007669"/>
    <property type="project" value="UniProtKB-KW"/>
</dbReference>
<dbReference type="GO" id="GO:0003697">
    <property type="term" value="F:single-stranded DNA binding"/>
    <property type="evidence" value="ECO:0007669"/>
    <property type="project" value="InterPro"/>
</dbReference>
<dbReference type="GO" id="GO:0006508">
    <property type="term" value="P:proteolysis"/>
    <property type="evidence" value="ECO:0007669"/>
    <property type="project" value="UniProtKB-KW"/>
</dbReference>
<sequence length="245" mass="26926">MCGRFVVARTVGEIQTIFEADEIIGDLPGISYNVAPTQPITIIVDRAFEKAPDGSPIGELSRELHAARWGLVPRWAKSPTEHAPLINGRIETILEKPSFKDSVVRRRCVIPASGYYEWHVAADGTKQPFYISAGTDGMFALAGLYEWWADPEKDAKDPSRWLLSATTLTKHTAPELAHIHDRNPVLLSPDTFEAWLDPHIEGDQELLNAVANDSDVVAGEAEFFKVGAEVGKVSNNSEALIKPLS</sequence>
<dbReference type="Pfam" id="PF02586">
    <property type="entry name" value="SRAP"/>
    <property type="match status" value="1"/>
</dbReference>
<reference evidence="8" key="1">
    <citation type="submission" date="2020-05" db="EMBL/GenBank/DDBJ databases">
        <authorList>
            <person name="Chiriac C."/>
            <person name="Salcher M."/>
            <person name="Ghai R."/>
            <person name="Kavagutti S V."/>
        </authorList>
    </citation>
    <scope>NUCLEOTIDE SEQUENCE</scope>
</reference>
<evidence type="ECO:0000256" key="5">
    <source>
        <dbReference type="ARBA" id="ARBA00023124"/>
    </source>
</evidence>
<evidence type="ECO:0000256" key="4">
    <source>
        <dbReference type="ARBA" id="ARBA00022801"/>
    </source>
</evidence>
<dbReference type="InterPro" id="IPR003738">
    <property type="entry name" value="SRAP"/>
</dbReference>
<keyword evidence="2" id="KW-0645">Protease</keyword>
<keyword evidence="5" id="KW-0190">Covalent protein-DNA linkage</keyword>
<organism evidence="8">
    <name type="scientific">freshwater metagenome</name>
    <dbReference type="NCBI Taxonomy" id="449393"/>
    <lineage>
        <taxon>unclassified sequences</taxon>
        <taxon>metagenomes</taxon>
        <taxon>ecological metagenomes</taxon>
    </lineage>
</organism>
<evidence type="ECO:0000256" key="1">
    <source>
        <dbReference type="ARBA" id="ARBA00008136"/>
    </source>
</evidence>
<evidence type="ECO:0000256" key="2">
    <source>
        <dbReference type="ARBA" id="ARBA00022670"/>
    </source>
</evidence>
<dbReference type="EMBL" id="CAEZUU010000073">
    <property type="protein sequence ID" value="CAB4611765.1"/>
    <property type="molecule type" value="Genomic_DNA"/>
</dbReference>
<evidence type="ECO:0000256" key="6">
    <source>
        <dbReference type="ARBA" id="ARBA00023125"/>
    </source>
</evidence>
<protein>
    <submittedName>
        <fullName evidence="8">Unannotated protein</fullName>
    </submittedName>
</protein>
<proteinExistence type="inferred from homology"/>
<accession>A0A6J6HKE6</accession>
<dbReference type="Gene3D" id="3.90.1680.10">
    <property type="entry name" value="SOS response associated peptidase-like"/>
    <property type="match status" value="1"/>
</dbReference>
<dbReference type="GO" id="GO:0106300">
    <property type="term" value="P:protein-DNA covalent cross-linking repair"/>
    <property type="evidence" value="ECO:0007669"/>
    <property type="project" value="InterPro"/>
</dbReference>
<dbReference type="PANTHER" id="PTHR13604:SF0">
    <property type="entry name" value="ABASIC SITE PROCESSING PROTEIN HMCES"/>
    <property type="match status" value="1"/>
</dbReference>
<dbReference type="PANTHER" id="PTHR13604">
    <property type="entry name" value="DC12-RELATED"/>
    <property type="match status" value="1"/>
</dbReference>
<evidence type="ECO:0000256" key="7">
    <source>
        <dbReference type="ARBA" id="ARBA00023239"/>
    </source>
</evidence>